<organism evidence="2 3">
    <name type="scientific">Steroidobacter agaridevorans</name>
    <dbReference type="NCBI Taxonomy" id="2695856"/>
    <lineage>
        <taxon>Bacteria</taxon>
        <taxon>Pseudomonadati</taxon>
        <taxon>Pseudomonadota</taxon>
        <taxon>Gammaproteobacteria</taxon>
        <taxon>Steroidobacterales</taxon>
        <taxon>Steroidobacteraceae</taxon>
        <taxon>Steroidobacter</taxon>
    </lineage>
</organism>
<protein>
    <submittedName>
        <fullName evidence="2">Uncharacterized protein</fullName>
    </submittedName>
</protein>
<keyword evidence="3" id="KW-1185">Reference proteome</keyword>
<proteinExistence type="predicted"/>
<dbReference type="EMBL" id="BLJN01000008">
    <property type="protein sequence ID" value="GFE84220.1"/>
    <property type="molecule type" value="Genomic_DNA"/>
</dbReference>
<feature type="chain" id="PRO_5032665762" evidence="1">
    <location>
        <begin position="19"/>
        <end position="177"/>
    </location>
</feature>
<comment type="caution">
    <text evidence="2">The sequence shown here is derived from an EMBL/GenBank/DDBJ whole genome shotgun (WGS) entry which is preliminary data.</text>
</comment>
<name>A0A829YLV0_9GAMM</name>
<keyword evidence="1" id="KW-0732">Signal</keyword>
<dbReference type="RefSeq" id="WP_161815820.1">
    <property type="nucleotide sequence ID" value="NZ_BLJN01000008.1"/>
</dbReference>
<evidence type="ECO:0000313" key="3">
    <source>
        <dbReference type="Proteomes" id="UP000445000"/>
    </source>
</evidence>
<sequence>MRSCFVLLLCWLAFKAEAGCSADTKGNTDYPTSRITLQKRTLQEFYYYRADHYAIVVEPATLVRKLEERIRPRAKGASSPAQRLLKDIRDGLPAGNSKDLFVLLLKDALYLVDMELLLADILESGQATVIDAWELPNYGERFVPATQLTRIKRGAYRSREFCTPDGNLLLRVTDAIE</sequence>
<reference evidence="3" key="1">
    <citation type="submission" date="2020-01" db="EMBL/GenBank/DDBJ databases">
        <title>'Steroidobacter agaridevorans' sp. nov., agar-degrading bacteria isolated from rhizosphere soils.</title>
        <authorList>
            <person name="Ikenaga M."/>
            <person name="Kataoka M."/>
            <person name="Murouchi A."/>
            <person name="Katsuragi S."/>
            <person name="Sakai M."/>
        </authorList>
    </citation>
    <scope>NUCLEOTIDE SEQUENCE [LARGE SCALE GENOMIC DNA]</scope>
    <source>
        <strain evidence="3">YU21-B</strain>
    </source>
</reference>
<dbReference type="AlphaFoldDB" id="A0A829YLV0"/>
<evidence type="ECO:0000256" key="1">
    <source>
        <dbReference type="SAM" id="SignalP"/>
    </source>
</evidence>
<feature type="signal peptide" evidence="1">
    <location>
        <begin position="1"/>
        <end position="18"/>
    </location>
</feature>
<dbReference type="Proteomes" id="UP000445000">
    <property type="component" value="Unassembled WGS sequence"/>
</dbReference>
<gene>
    <name evidence="2" type="ORF">GCM10011487_62200</name>
</gene>
<evidence type="ECO:0000313" key="2">
    <source>
        <dbReference type="EMBL" id="GFE84220.1"/>
    </source>
</evidence>
<accession>A0A829YLV0</accession>